<dbReference type="AlphaFoldDB" id="A0A517YHN9"/>
<evidence type="ECO:0000313" key="2">
    <source>
        <dbReference type="EMBL" id="QDU29724.1"/>
    </source>
</evidence>
<evidence type="ECO:0000313" key="3">
    <source>
        <dbReference type="Proteomes" id="UP000315017"/>
    </source>
</evidence>
<feature type="region of interest" description="Disordered" evidence="1">
    <location>
        <begin position="1"/>
        <end position="62"/>
    </location>
</feature>
<evidence type="ECO:0000256" key="1">
    <source>
        <dbReference type="SAM" id="MobiDB-lite"/>
    </source>
</evidence>
<organism evidence="2 3">
    <name type="scientific">Anatilimnocola aggregata</name>
    <dbReference type="NCBI Taxonomy" id="2528021"/>
    <lineage>
        <taxon>Bacteria</taxon>
        <taxon>Pseudomonadati</taxon>
        <taxon>Planctomycetota</taxon>
        <taxon>Planctomycetia</taxon>
        <taxon>Pirellulales</taxon>
        <taxon>Pirellulaceae</taxon>
        <taxon>Anatilimnocola</taxon>
    </lineage>
</organism>
<sequence length="62" mass="6510">MRNNLSDDPDVGSNREQRETAGEPVLAPKGSPLQSSYPARVLQLPPGNALSDPSSPVVVIQG</sequence>
<proteinExistence type="predicted"/>
<dbReference type="Proteomes" id="UP000315017">
    <property type="component" value="Chromosome"/>
</dbReference>
<dbReference type="EMBL" id="CP036274">
    <property type="protein sequence ID" value="QDU29724.1"/>
    <property type="molecule type" value="Genomic_DNA"/>
</dbReference>
<protein>
    <submittedName>
        <fullName evidence="2">Uncharacterized protein</fullName>
    </submittedName>
</protein>
<accession>A0A517YHN9</accession>
<name>A0A517YHN9_9BACT</name>
<dbReference type="KEGG" id="aagg:ETAA8_48390"/>
<reference evidence="2 3" key="1">
    <citation type="submission" date="2019-02" db="EMBL/GenBank/DDBJ databases">
        <title>Deep-cultivation of Planctomycetes and their phenomic and genomic characterization uncovers novel biology.</title>
        <authorList>
            <person name="Wiegand S."/>
            <person name="Jogler M."/>
            <person name="Boedeker C."/>
            <person name="Pinto D."/>
            <person name="Vollmers J."/>
            <person name="Rivas-Marin E."/>
            <person name="Kohn T."/>
            <person name="Peeters S.H."/>
            <person name="Heuer A."/>
            <person name="Rast P."/>
            <person name="Oberbeckmann S."/>
            <person name="Bunk B."/>
            <person name="Jeske O."/>
            <person name="Meyerdierks A."/>
            <person name="Storesund J.E."/>
            <person name="Kallscheuer N."/>
            <person name="Luecker S."/>
            <person name="Lage O.M."/>
            <person name="Pohl T."/>
            <person name="Merkel B.J."/>
            <person name="Hornburger P."/>
            <person name="Mueller R.-W."/>
            <person name="Bruemmer F."/>
            <person name="Labrenz M."/>
            <person name="Spormann A.M."/>
            <person name="Op den Camp H."/>
            <person name="Overmann J."/>
            <person name="Amann R."/>
            <person name="Jetten M.S.M."/>
            <person name="Mascher T."/>
            <person name="Medema M.H."/>
            <person name="Devos D.P."/>
            <person name="Kaster A.-K."/>
            <person name="Ovreas L."/>
            <person name="Rohde M."/>
            <person name="Galperin M.Y."/>
            <person name="Jogler C."/>
        </authorList>
    </citation>
    <scope>NUCLEOTIDE SEQUENCE [LARGE SCALE GENOMIC DNA]</scope>
    <source>
        <strain evidence="2 3">ETA_A8</strain>
    </source>
</reference>
<keyword evidence="3" id="KW-1185">Reference proteome</keyword>
<gene>
    <name evidence="2" type="ORF">ETAA8_48390</name>
</gene>